<reference evidence="3 4" key="1">
    <citation type="submission" date="2022-04" db="EMBL/GenBank/DDBJ databases">
        <title>Positive selection, recombination, and allopatry shape intraspecific diversity of widespread and dominant cyanobacteria.</title>
        <authorList>
            <person name="Wei J."/>
            <person name="Shu W."/>
            <person name="Hu C."/>
        </authorList>
    </citation>
    <scope>NUCLEOTIDE SEQUENCE [LARGE SCALE GENOMIC DNA]</scope>
    <source>
        <strain evidence="3 4">DQ-A4</strain>
    </source>
</reference>
<sequence>MSSSYTRSTTQTSTQSKVIHVTRKVQADLLAILDHYGYFSEDYAQKLINDIRVFINEEAIDQVKFTWTCSGSNVVMEELDYKVVWGNIGLADDRSGGVRYRFDLTTSNFQVRINYSDRWRSMPEDQKELIREDLKLQWKPANQLDYTGGQWSSERSYSKDGLGLSRSRFTRL</sequence>
<proteinExistence type="predicted"/>
<dbReference type="EMBL" id="JAMPKX010000010">
    <property type="protein sequence ID" value="MEP0949200.1"/>
    <property type="molecule type" value="Genomic_DNA"/>
</dbReference>
<name>A0ABV0K8X9_9CYAN</name>
<feature type="domain" description="Bacterial HORMA" evidence="2">
    <location>
        <begin position="4"/>
        <end position="169"/>
    </location>
</feature>
<dbReference type="RefSeq" id="WP_190694301.1">
    <property type="nucleotide sequence ID" value="NZ_JAMPKX010000010.1"/>
</dbReference>
<evidence type="ECO:0000256" key="1">
    <source>
        <dbReference type="SAM" id="MobiDB-lite"/>
    </source>
</evidence>
<dbReference type="InterPro" id="IPR041162">
    <property type="entry name" value="Bact_HORMA_1"/>
</dbReference>
<evidence type="ECO:0000259" key="2">
    <source>
        <dbReference type="Pfam" id="PF18138"/>
    </source>
</evidence>
<feature type="region of interest" description="Disordered" evidence="1">
    <location>
        <begin position="153"/>
        <end position="172"/>
    </location>
</feature>
<dbReference type="Pfam" id="PF18138">
    <property type="entry name" value="bacHORMA_1"/>
    <property type="match status" value="1"/>
</dbReference>
<comment type="caution">
    <text evidence="3">The sequence shown here is derived from an EMBL/GenBank/DDBJ whole genome shotgun (WGS) entry which is preliminary data.</text>
</comment>
<gene>
    <name evidence="3" type="ORF">NC992_20140</name>
</gene>
<evidence type="ECO:0000313" key="4">
    <source>
        <dbReference type="Proteomes" id="UP001482513"/>
    </source>
</evidence>
<protein>
    <recommendedName>
        <fullName evidence="2">Bacterial HORMA domain-containing protein</fullName>
    </recommendedName>
</protein>
<keyword evidence="4" id="KW-1185">Reference proteome</keyword>
<dbReference type="Proteomes" id="UP001482513">
    <property type="component" value="Unassembled WGS sequence"/>
</dbReference>
<accession>A0ABV0K8X9</accession>
<organism evidence="3 4">
    <name type="scientific">Leptolyngbya subtilissima DQ-A4</name>
    <dbReference type="NCBI Taxonomy" id="2933933"/>
    <lineage>
        <taxon>Bacteria</taxon>
        <taxon>Bacillati</taxon>
        <taxon>Cyanobacteriota</taxon>
        <taxon>Cyanophyceae</taxon>
        <taxon>Leptolyngbyales</taxon>
        <taxon>Leptolyngbyaceae</taxon>
        <taxon>Leptolyngbya group</taxon>
        <taxon>Leptolyngbya</taxon>
    </lineage>
</organism>
<evidence type="ECO:0000313" key="3">
    <source>
        <dbReference type="EMBL" id="MEP0949200.1"/>
    </source>
</evidence>